<sequence>MTISFSVISDIATGEACPVPSTLCATCQRSGLPILPLRAAYAPAPWETQLRPLTPGSEVQAVRMGLGQPRILRQGYLYVLLDRREWQAYEISPEGALSQFRPYQMPQEEPRPLCEACIREDHDIPASFINIDTNKYSTAWLAIANDPWPKAVLDSYLRGGVVDGVNLDERFHPLDLKAARSDPASVGIAMNESDPQLQQVLEYAQNIPGDFRSVHGFHGRQHRLRALKGHLRNVIQEQELPNGVLALVLPDPIGVVQELNAQRLLRNQAMLQWCAQPKRSFEFFTSQALLAIRGHQMEVAKERAKKRAEDENKWRSEQNNNPMVNPTLPMLNPNFPLLDVEAETARLAPVKQAEARERLEERYDEQARATFEADFQHTLAGWQQVIDDVAEHLEHHYSDAAYQRAALHDYSITNPRSVELFFRMQGTCLSGGPTEQRGDGPLGPTLRLWKALLENHDSLLYRALTAGTRPLFGELQDALAGDERTRVYHAIKTFITTQEARNLMSGPVQDAIGQLLSAAATASSRLGNELSDKTRALLEHLHRVALLRHFGVEATRVTVSLKVGEYLSLLNEVLQESTDRYMTRLDQQFRKPAQRKVRAMLLSNTLSAAVPGTPGKLVEASFWTLEKAESLKARLDKLSAGVSDGIGDALRTVTLGAEAVQEAMDNLGRKVILNAEGSVQLARESMHSMRTAAVAGTPGASAMGLGLISLWFQQDSLRRSYASLLDTVGDKYPEAVAAVMSASIGVMGAGTEVVGGTIQMVRPDLHMPTRIVGQTVGVGARIVQYGGALVALASALEGLQYAFAAGRSRASGDRGASNKYSLATASATGSAALGVWGALAPAAFALLPLAASVLLGLAAFGLAVWAKRQESEPLELWARHSLWGLSTKHRRWTTPEDMDTAIGELNAALLGMTANAGMIVKAEQEAGLPIGDAVPAGIFLEYILVLPGYQADVSGYEWTLQVYRPNQTLGETIASGRSGVANGPLPPPAAWKTPGYRPETTTPVITHNAQALEIRGSISFFGFLEVHAFQLEVSYWPDKSDKSGFARLIVREDKIKGQARKGSI</sequence>
<evidence type="ECO:0000256" key="1">
    <source>
        <dbReference type="SAM" id="MobiDB-lite"/>
    </source>
</evidence>
<gene>
    <name evidence="4" type="ORF">PSEMO_45700</name>
</gene>
<dbReference type="InterPro" id="IPR048126">
    <property type="entry name" value="Toxin_VasX"/>
</dbReference>
<dbReference type="NCBIfam" id="NF041559">
    <property type="entry name" value="BTH_I2691_fam"/>
    <property type="match status" value="1"/>
</dbReference>
<dbReference type="RefSeq" id="WP_075805287.1">
    <property type="nucleotide sequence ID" value="NZ_MKZO01000045.1"/>
</dbReference>
<dbReference type="Proteomes" id="UP000186736">
    <property type="component" value="Unassembled WGS sequence"/>
</dbReference>
<feature type="transmembrane region" description="Helical" evidence="2">
    <location>
        <begin position="845"/>
        <end position="866"/>
    </location>
</feature>
<evidence type="ECO:0000259" key="3">
    <source>
        <dbReference type="Pfam" id="PF20249"/>
    </source>
</evidence>
<accession>A0A1Q9QZG5</accession>
<evidence type="ECO:0000256" key="2">
    <source>
        <dbReference type="SAM" id="Phobius"/>
    </source>
</evidence>
<dbReference type="OrthoDB" id="7006603at2"/>
<feature type="domain" description="Toxin VasX N-terminal region" evidence="3">
    <location>
        <begin position="24"/>
        <end position="157"/>
    </location>
</feature>
<comment type="caution">
    <text evidence="4">The sequence shown here is derived from an EMBL/GenBank/DDBJ whole genome shotgun (WGS) entry which is preliminary data.</text>
</comment>
<evidence type="ECO:0000313" key="5">
    <source>
        <dbReference type="Proteomes" id="UP000186736"/>
    </source>
</evidence>
<feature type="compositionally biased region" description="Basic and acidic residues" evidence="1">
    <location>
        <begin position="305"/>
        <end position="316"/>
    </location>
</feature>
<evidence type="ECO:0000313" key="4">
    <source>
        <dbReference type="EMBL" id="OLS60527.1"/>
    </source>
</evidence>
<proteinExistence type="predicted"/>
<dbReference type="CDD" id="cd20707">
    <property type="entry name" value="MIX_III"/>
    <property type="match status" value="1"/>
</dbReference>
<protein>
    <recommendedName>
        <fullName evidence="3">Toxin VasX N-terminal region domain-containing protein</fullName>
    </recommendedName>
</protein>
<name>A0A1Q9QZG5_PSEPU</name>
<dbReference type="InterPro" id="IPR046864">
    <property type="entry name" value="VasX_N"/>
</dbReference>
<dbReference type="AlphaFoldDB" id="A0A1Q9QZG5"/>
<keyword evidence="2" id="KW-0472">Membrane</keyword>
<feature type="region of interest" description="Disordered" evidence="1">
    <location>
        <begin position="305"/>
        <end position="327"/>
    </location>
</feature>
<dbReference type="Pfam" id="PF20249">
    <property type="entry name" value="VasX_N"/>
    <property type="match status" value="1"/>
</dbReference>
<organism evidence="4 5">
    <name type="scientific">Pseudomonas putida</name>
    <name type="common">Arthrobacter siderocapsulatus</name>
    <dbReference type="NCBI Taxonomy" id="303"/>
    <lineage>
        <taxon>Bacteria</taxon>
        <taxon>Pseudomonadati</taxon>
        <taxon>Pseudomonadota</taxon>
        <taxon>Gammaproteobacteria</taxon>
        <taxon>Pseudomonadales</taxon>
        <taxon>Pseudomonadaceae</taxon>
        <taxon>Pseudomonas</taxon>
    </lineage>
</organism>
<keyword evidence="2" id="KW-1133">Transmembrane helix</keyword>
<keyword evidence="2" id="KW-0812">Transmembrane</keyword>
<dbReference type="EMBL" id="MKZO01000045">
    <property type="protein sequence ID" value="OLS60527.1"/>
    <property type="molecule type" value="Genomic_DNA"/>
</dbReference>
<reference evidence="4 5" key="1">
    <citation type="submission" date="2016-10" db="EMBL/GenBank/DDBJ databases">
        <title>Genome Sequence of Pseudomonas putida GM4FR.</title>
        <authorList>
            <person name="Poehlein A."/>
            <person name="Wemheuer F."/>
            <person name="Hollensteiner J."/>
            <person name="Wemheuer B."/>
        </authorList>
    </citation>
    <scope>NUCLEOTIDE SEQUENCE [LARGE SCALE GENOMIC DNA]</scope>
    <source>
        <strain evidence="4 5">GM4FR</strain>
    </source>
</reference>